<dbReference type="EMBL" id="JAXQNO010000005">
    <property type="protein sequence ID" value="KAK4798352.1"/>
    <property type="molecule type" value="Genomic_DNA"/>
</dbReference>
<sequence>MATNTLYDAFLWNGLLISKTGGLDTGSLSGGSGPKTFPSEFPYEIFKGMDAAAEVVYNEEEQEEDFLAELTRRLTRSSAPVPPKSASPVFYRSKPEKLWSVSGSPNSTLSGWPPGQGGGISREGSPGGGSTDPSPPTTPFVSENGHLDWDLIFAAAAGQVARLRLAGAGDGPICPVQGQRQVPLTKTTYSDFCSPHVPSNGLSKTNQYPRVKDEQIKRSCTPICTSVAQMNWLSQQNQQVPSRNGGLGYEKNNRRCSGGCYLNQPQSAWLPMQAKCTQQYQKGPNVRALFLNGSGNIKNNKCAGTGVFLPRRFHNPAPEQPPEPPKRPGCSTINPAKVVQAPNLNLNSGDVNPHSQKCFISEYDASLLKPSAFLAPQRSLRPDGGISHEVHLPNEWTY</sequence>
<comment type="caution">
    <text evidence="2">The sequence shown here is derived from an EMBL/GenBank/DDBJ whole genome shotgun (WGS) entry which is preliminary data.</text>
</comment>
<accession>A0AAN7MGD3</accession>
<protein>
    <submittedName>
        <fullName evidence="2">Uncharacterized protein</fullName>
    </submittedName>
</protein>
<dbReference type="AlphaFoldDB" id="A0AAN7MGD3"/>
<reference evidence="2 3" key="1">
    <citation type="journal article" date="2023" name="Hortic Res">
        <title>Pangenome of water caltrop reveals structural variations and asymmetric subgenome divergence after allopolyploidization.</title>
        <authorList>
            <person name="Zhang X."/>
            <person name="Chen Y."/>
            <person name="Wang L."/>
            <person name="Yuan Y."/>
            <person name="Fang M."/>
            <person name="Shi L."/>
            <person name="Lu R."/>
            <person name="Comes H.P."/>
            <person name="Ma Y."/>
            <person name="Chen Y."/>
            <person name="Huang G."/>
            <person name="Zhou Y."/>
            <person name="Zheng Z."/>
            <person name="Qiu Y."/>
        </authorList>
    </citation>
    <scope>NUCLEOTIDE SEQUENCE [LARGE SCALE GENOMIC DNA]</scope>
    <source>
        <strain evidence="2">F231</strain>
    </source>
</reference>
<proteinExistence type="predicted"/>
<keyword evidence="3" id="KW-1185">Reference proteome</keyword>
<organism evidence="2 3">
    <name type="scientific">Trapa natans</name>
    <name type="common">Water chestnut</name>
    <dbReference type="NCBI Taxonomy" id="22666"/>
    <lineage>
        <taxon>Eukaryota</taxon>
        <taxon>Viridiplantae</taxon>
        <taxon>Streptophyta</taxon>
        <taxon>Embryophyta</taxon>
        <taxon>Tracheophyta</taxon>
        <taxon>Spermatophyta</taxon>
        <taxon>Magnoliopsida</taxon>
        <taxon>eudicotyledons</taxon>
        <taxon>Gunneridae</taxon>
        <taxon>Pentapetalae</taxon>
        <taxon>rosids</taxon>
        <taxon>malvids</taxon>
        <taxon>Myrtales</taxon>
        <taxon>Lythraceae</taxon>
        <taxon>Trapa</taxon>
    </lineage>
</organism>
<evidence type="ECO:0000313" key="2">
    <source>
        <dbReference type="EMBL" id="KAK4798352.1"/>
    </source>
</evidence>
<dbReference type="PANTHER" id="PTHR33356">
    <property type="entry name" value="TIP41-LIKE PROTEIN"/>
    <property type="match status" value="1"/>
</dbReference>
<evidence type="ECO:0000256" key="1">
    <source>
        <dbReference type="SAM" id="MobiDB-lite"/>
    </source>
</evidence>
<feature type="region of interest" description="Disordered" evidence="1">
    <location>
        <begin position="102"/>
        <end position="143"/>
    </location>
</feature>
<dbReference type="Proteomes" id="UP001346149">
    <property type="component" value="Unassembled WGS sequence"/>
</dbReference>
<evidence type="ECO:0000313" key="3">
    <source>
        <dbReference type="Proteomes" id="UP001346149"/>
    </source>
</evidence>
<gene>
    <name evidence="2" type="ORF">SAY86_030678</name>
</gene>
<feature type="compositionally biased region" description="Gly residues" evidence="1">
    <location>
        <begin position="114"/>
        <end position="130"/>
    </location>
</feature>
<dbReference type="PANTHER" id="PTHR33356:SF17">
    <property type="entry name" value="TPX2 CENTRAL DOMAIN-CONTAINING PROTEIN"/>
    <property type="match status" value="1"/>
</dbReference>
<name>A0AAN7MGD3_TRANT</name>